<evidence type="ECO:0000256" key="1">
    <source>
        <dbReference type="SAM" id="MobiDB-lite"/>
    </source>
</evidence>
<dbReference type="AlphaFoldDB" id="Q0S6I4"/>
<gene>
    <name evidence="2" type="ordered locus">RHA1_ro05071</name>
</gene>
<reference evidence="3" key="1">
    <citation type="journal article" date="2006" name="Proc. Natl. Acad. Sci. U.S.A.">
        <title>The complete genome of Rhodococcus sp. RHA1 provides insights into a catabolic powerhouse.</title>
        <authorList>
            <person name="McLeod M.P."/>
            <person name="Warren R.L."/>
            <person name="Hsiao W.W.L."/>
            <person name="Araki N."/>
            <person name="Myhre M."/>
            <person name="Fernandes C."/>
            <person name="Miyazawa D."/>
            <person name="Wong W."/>
            <person name="Lillquist A.L."/>
            <person name="Wang D."/>
            <person name="Dosanjh M."/>
            <person name="Hara H."/>
            <person name="Petrescu A."/>
            <person name="Morin R.D."/>
            <person name="Yang G."/>
            <person name="Stott J.M."/>
            <person name="Schein J.E."/>
            <person name="Shin H."/>
            <person name="Smailus D."/>
            <person name="Siddiqui A.S."/>
            <person name="Marra M.A."/>
            <person name="Jones S.J.M."/>
            <person name="Holt R."/>
            <person name="Brinkman F.S.L."/>
            <person name="Miyauchi K."/>
            <person name="Fukuda M."/>
            <person name="Davies J.E."/>
            <person name="Mohn W.W."/>
            <person name="Eltis L.D."/>
        </authorList>
    </citation>
    <scope>NUCLEOTIDE SEQUENCE [LARGE SCALE GENOMIC DNA]</scope>
    <source>
        <strain evidence="3">RHA1</strain>
    </source>
</reference>
<proteinExistence type="predicted"/>
<protein>
    <submittedName>
        <fullName evidence="2">Uncharacterized protein</fullName>
    </submittedName>
</protein>
<dbReference type="KEGG" id="rha:RHA1_ro05071"/>
<evidence type="ECO:0000313" key="2">
    <source>
        <dbReference type="EMBL" id="ABG96852.1"/>
    </source>
</evidence>
<name>Q0S6I4_RHOJR</name>
<feature type="compositionally biased region" description="Basic residues" evidence="1">
    <location>
        <begin position="1"/>
        <end position="11"/>
    </location>
</feature>
<dbReference type="HOGENOM" id="CLU_2702385_0_0_11"/>
<dbReference type="EMBL" id="CP000431">
    <property type="protein sequence ID" value="ABG96852.1"/>
    <property type="molecule type" value="Genomic_DNA"/>
</dbReference>
<dbReference type="Proteomes" id="UP000008710">
    <property type="component" value="Chromosome"/>
</dbReference>
<feature type="compositionally biased region" description="Low complexity" evidence="1">
    <location>
        <begin position="47"/>
        <end position="60"/>
    </location>
</feature>
<sequence>MTVRILRKRGCAGRTRRETSRRDGSDQEIGHLEVHTSAKSTWRRRVSSSPESSTPDSVTDQTVTARHAFRPVP</sequence>
<evidence type="ECO:0000313" key="3">
    <source>
        <dbReference type="Proteomes" id="UP000008710"/>
    </source>
</evidence>
<organism evidence="2 3">
    <name type="scientific">Rhodococcus jostii (strain RHA1)</name>
    <dbReference type="NCBI Taxonomy" id="101510"/>
    <lineage>
        <taxon>Bacteria</taxon>
        <taxon>Bacillati</taxon>
        <taxon>Actinomycetota</taxon>
        <taxon>Actinomycetes</taxon>
        <taxon>Mycobacteriales</taxon>
        <taxon>Nocardiaceae</taxon>
        <taxon>Rhodococcus</taxon>
    </lineage>
</organism>
<accession>Q0S6I4</accession>
<feature type="compositionally biased region" description="Basic and acidic residues" evidence="1">
    <location>
        <begin position="15"/>
        <end position="36"/>
    </location>
</feature>
<feature type="region of interest" description="Disordered" evidence="1">
    <location>
        <begin position="1"/>
        <end position="73"/>
    </location>
</feature>